<dbReference type="Pfam" id="PF00892">
    <property type="entry name" value="EamA"/>
    <property type="match status" value="2"/>
</dbReference>
<reference evidence="8" key="1">
    <citation type="journal article" date="2021" name="IMA Fungus">
        <title>Genomic characterization of three marine fungi, including Emericellopsis atlantica sp. nov. with signatures of a generalist lifestyle and marine biomass degradation.</title>
        <authorList>
            <person name="Hagestad O.C."/>
            <person name="Hou L."/>
            <person name="Andersen J.H."/>
            <person name="Hansen E.H."/>
            <person name="Altermark B."/>
            <person name="Li C."/>
            <person name="Kuhnert E."/>
            <person name="Cox R.J."/>
            <person name="Crous P.W."/>
            <person name="Spatafora J.W."/>
            <person name="Lail K."/>
            <person name="Amirebrahimi M."/>
            <person name="Lipzen A."/>
            <person name="Pangilinan J."/>
            <person name="Andreopoulos W."/>
            <person name="Hayes R.D."/>
            <person name="Ng V."/>
            <person name="Grigoriev I.V."/>
            <person name="Jackson S.A."/>
            <person name="Sutton T.D.S."/>
            <person name="Dobson A.D.W."/>
            <person name="Rama T."/>
        </authorList>
    </citation>
    <scope>NUCLEOTIDE SEQUENCE</scope>
    <source>
        <strain evidence="8">TRa3180A</strain>
    </source>
</reference>
<evidence type="ECO:0000259" key="7">
    <source>
        <dbReference type="Pfam" id="PF00892"/>
    </source>
</evidence>
<dbReference type="EMBL" id="MU254468">
    <property type="protein sequence ID" value="KAG9240371.1"/>
    <property type="molecule type" value="Genomic_DNA"/>
</dbReference>
<feature type="transmembrane region" description="Helical" evidence="6">
    <location>
        <begin position="230"/>
        <end position="253"/>
    </location>
</feature>
<evidence type="ECO:0000256" key="2">
    <source>
        <dbReference type="ARBA" id="ARBA00022692"/>
    </source>
</evidence>
<feature type="domain" description="EamA" evidence="7">
    <location>
        <begin position="27"/>
        <end position="162"/>
    </location>
</feature>
<comment type="caution">
    <text evidence="8">The sequence shown here is derived from an EMBL/GenBank/DDBJ whole genome shotgun (WGS) entry which is preliminary data.</text>
</comment>
<accession>A0A9P7YVC6</accession>
<evidence type="ECO:0000256" key="1">
    <source>
        <dbReference type="ARBA" id="ARBA00004141"/>
    </source>
</evidence>
<dbReference type="PANTHER" id="PTHR22911:SF6">
    <property type="entry name" value="SOLUTE CARRIER FAMILY 35 MEMBER G1"/>
    <property type="match status" value="1"/>
</dbReference>
<feature type="transmembrane region" description="Helical" evidence="6">
    <location>
        <begin position="95"/>
        <end position="116"/>
    </location>
</feature>
<keyword evidence="9" id="KW-1185">Reference proteome</keyword>
<keyword evidence="2 6" id="KW-0812">Transmembrane</keyword>
<evidence type="ECO:0000313" key="8">
    <source>
        <dbReference type="EMBL" id="KAG9240371.1"/>
    </source>
</evidence>
<feature type="compositionally biased region" description="Basic and acidic residues" evidence="5">
    <location>
        <begin position="1"/>
        <end position="18"/>
    </location>
</feature>
<gene>
    <name evidence="8" type="ORF">BJ878DRAFT_296053</name>
</gene>
<evidence type="ECO:0000313" key="9">
    <source>
        <dbReference type="Proteomes" id="UP000887226"/>
    </source>
</evidence>
<feature type="region of interest" description="Disordered" evidence="5">
    <location>
        <begin position="1"/>
        <end position="20"/>
    </location>
</feature>
<feature type="transmembrane region" description="Helical" evidence="6">
    <location>
        <begin position="291"/>
        <end position="308"/>
    </location>
</feature>
<evidence type="ECO:0000256" key="6">
    <source>
        <dbReference type="SAM" id="Phobius"/>
    </source>
</evidence>
<dbReference type="OrthoDB" id="306876at2759"/>
<feature type="transmembrane region" description="Helical" evidence="6">
    <location>
        <begin position="259"/>
        <end position="279"/>
    </location>
</feature>
<dbReference type="PANTHER" id="PTHR22911">
    <property type="entry name" value="ACYL-MALONYL CONDENSING ENZYME-RELATED"/>
    <property type="match status" value="1"/>
</dbReference>
<evidence type="ECO:0000256" key="5">
    <source>
        <dbReference type="SAM" id="MobiDB-lite"/>
    </source>
</evidence>
<evidence type="ECO:0000256" key="3">
    <source>
        <dbReference type="ARBA" id="ARBA00022989"/>
    </source>
</evidence>
<dbReference type="GO" id="GO:0016020">
    <property type="term" value="C:membrane"/>
    <property type="evidence" value="ECO:0007669"/>
    <property type="project" value="UniProtKB-SubCell"/>
</dbReference>
<feature type="transmembrane region" description="Helical" evidence="6">
    <location>
        <begin position="122"/>
        <end position="140"/>
    </location>
</feature>
<protein>
    <recommendedName>
        <fullName evidence="7">EamA domain-containing protein</fullName>
    </recommendedName>
</protein>
<feature type="domain" description="EamA" evidence="7">
    <location>
        <begin position="198"/>
        <end position="329"/>
    </location>
</feature>
<feature type="transmembrane region" description="Helical" evidence="6">
    <location>
        <begin position="152"/>
        <end position="173"/>
    </location>
</feature>
<proteinExistence type="predicted"/>
<feature type="transmembrane region" description="Helical" evidence="6">
    <location>
        <begin position="193"/>
        <end position="218"/>
    </location>
</feature>
<dbReference type="SUPFAM" id="SSF103481">
    <property type="entry name" value="Multidrug resistance efflux transporter EmrE"/>
    <property type="match status" value="2"/>
</dbReference>
<feature type="transmembrane region" description="Helical" evidence="6">
    <location>
        <begin position="25"/>
        <end position="48"/>
    </location>
</feature>
<dbReference type="Proteomes" id="UP000887226">
    <property type="component" value="Unassembled WGS sequence"/>
</dbReference>
<dbReference type="InterPro" id="IPR037185">
    <property type="entry name" value="EmrE-like"/>
</dbReference>
<organism evidence="8 9">
    <name type="scientific">Calycina marina</name>
    <dbReference type="NCBI Taxonomy" id="1763456"/>
    <lineage>
        <taxon>Eukaryota</taxon>
        <taxon>Fungi</taxon>
        <taxon>Dikarya</taxon>
        <taxon>Ascomycota</taxon>
        <taxon>Pezizomycotina</taxon>
        <taxon>Leotiomycetes</taxon>
        <taxon>Helotiales</taxon>
        <taxon>Pezizellaceae</taxon>
        <taxon>Calycina</taxon>
    </lineage>
</organism>
<keyword evidence="4 6" id="KW-0472">Membrane</keyword>
<dbReference type="AlphaFoldDB" id="A0A9P7YVC6"/>
<comment type="subcellular location">
    <subcellularLocation>
        <location evidence="1">Membrane</location>
        <topology evidence="1">Multi-pass membrane protein</topology>
    </subcellularLocation>
</comment>
<name>A0A9P7YVC6_9HELO</name>
<sequence>MSDTSSHHGESHVGNREERKKKRQLSSILLVLVAVMFGSSMDCIARFLQQGGQSIHPFQIIVARMGVTCVMSCLAMWFSKVEDFPLGKPGVRKWLLLRAFSGYAGLYCLYFSIHYLPLAEATVIRFLVPLATAILCSKAFNRPFTNGELGAGLVAIAGIVLIAHPTAIFGEVHDIVRPPLTSAGEIDEVTPKMHLISVLVSIIGVGCAAVAYTTIKVIGEDTHALISVNYFAFMATVTSTFALLVVPGIGFTMPQGQRQWILLVLMGVFGFLLQLLLTMGMQREKGSKSTSMLYVQVIFALALDWGIWSVIPGAWSMVGGSIVLISTIWSAMQKSEDAGGDPDKNGDVDDEETALLGAITEGGEVGVKNTQRNDS</sequence>
<keyword evidence="3 6" id="KW-1133">Transmembrane helix</keyword>
<evidence type="ECO:0000256" key="4">
    <source>
        <dbReference type="ARBA" id="ARBA00023136"/>
    </source>
</evidence>
<dbReference type="InterPro" id="IPR000620">
    <property type="entry name" value="EamA_dom"/>
</dbReference>
<feature type="transmembrane region" description="Helical" evidence="6">
    <location>
        <begin position="60"/>
        <end position="79"/>
    </location>
</feature>